<protein>
    <submittedName>
        <fullName evidence="1">Uncharacterized protein</fullName>
    </submittedName>
</protein>
<reference evidence="1 2" key="1">
    <citation type="submission" date="2015-12" db="EMBL/GenBank/DDBJ databases">
        <title>The genome of Folsomia candida.</title>
        <authorList>
            <person name="Faddeeva A."/>
            <person name="Derks M.F."/>
            <person name="Anvar Y."/>
            <person name="Smit S."/>
            <person name="Van Straalen N."/>
            <person name="Roelofs D."/>
        </authorList>
    </citation>
    <scope>NUCLEOTIDE SEQUENCE [LARGE SCALE GENOMIC DNA]</scope>
    <source>
        <strain evidence="1 2">VU population</strain>
        <tissue evidence="1">Whole body</tissue>
    </source>
</reference>
<gene>
    <name evidence="1" type="ORF">Fcan01_12870</name>
</gene>
<proteinExistence type="predicted"/>
<evidence type="ECO:0000313" key="1">
    <source>
        <dbReference type="EMBL" id="OXA51874.1"/>
    </source>
</evidence>
<comment type="caution">
    <text evidence="1">The sequence shown here is derived from an EMBL/GenBank/DDBJ whole genome shotgun (WGS) entry which is preliminary data.</text>
</comment>
<evidence type="ECO:0000313" key="2">
    <source>
        <dbReference type="Proteomes" id="UP000198287"/>
    </source>
</evidence>
<sequence length="273" mass="30452">MKPRPGLVQHVGYTSSVVGVFGATNSGGLNFKMSPHYSSNECQENNLKAMIVAMMMHDKLDEDELTILMHSIQFVYEASSEKRKQWCGVEIKNFMNCSEQYDFQDKKCAVDLHPPKLSVEPPAWPYNSPGKYKPPNLRKLPLSKCPLPSSIDADTTGYPSLVGGLEVNNLDQCCGCEDEGSTSNKCTSSCRPCGCTAKTEGIMDEQTDKCDNKEDPWQVSQISHEDTSTIIQTPNEEGHDRLAYEACMVPGTLEDESSALDYDEWYRQHGDKE</sequence>
<accession>A0A226E4C4</accession>
<organism evidence="1 2">
    <name type="scientific">Folsomia candida</name>
    <name type="common">Springtail</name>
    <dbReference type="NCBI Taxonomy" id="158441"/>
    <lineage>
        <taxon>Eukaryota</taxon>
        <taxon>Metazoa</taxon>
        <taxon>Ecdysozoa</taxon>
        <taxon>Arthropoda</taxon>
        <taxon>Hexapoda</taxon>
        <taxon>Collembola</taxon>
        <taxon>Entomobryomorpha</taxon>
        <taxon>Isotomoidea</taxon>
        <taxon>Isotomidae</taxon>
        <taxon>Proisotominae</taxon>
        <taxon>Folsomia</taxon>
    </lineage>
</organism>
<name>A0A226E4C4_FOLCA</name>
<dbReference type="Proteomes" id="UP000198287">
    <property type="component" value="Unassembled WGS sequence"/>
</dbReference>
<dbReference type="EMBL" id="LNIX01000007">
    <property type="protein sequence ID" value="OXA51874.1"/>
    <property type="molecule type" value="Genomic_DNA"/>
</dbReference>
<dbReference type="AlphaFoldDB" id="A0A226E4C4"/>
<keyword evidence="2" id="KW-1185">Reference proteome</keyword>